<dbReference type="EMBL" id="JAAIUW010000003">
    <property type="protein sequence ID" value="KAF7839278.1"/>
    <property type="molecule type" value="Genomic_DNA"/>
</dbReference>
<proteinExistence type="predicted"/>
<sequence length="83" mass="9395">MAEEEHTTPTQTQRDDIDLSSSQSSTGKKAIGDEKDPLEEMNSMDDDLFSLLNNFPSQMPMPECSPSFDRNLGEMRGKFYSWA</sequence>
<reference evidence="2" key="1">
    <citation type="submission" date="2020-09" db="EMBL/GenBank/DDBJ databases">
        <title>Genome-Enabled Discovery of Anthraquinone Biosynthesis in Senna tora.</title>
        <authorList>
            <person name="Kang S.-H."/>
            <person name="Pandey R.P."/>
            <person name="Lee C.-M."/>
            <person name="Sim J.-S."/>
            <person name="Jeong J.-T."/>
            <person name="Choi B.-S."/>
            <person name="Jung M."/>
            <person name="Ginzburg D."/>
            <person name="Zhao K."/>
            <person name="Won S.Y."/>
            <person name="Oh T.-J."/>
            <person name="Yu Y."/>
            <person name="Kim N.-H."/>
            <person name="Lee O.R."/>
            <person name="Lee T.-H."/>
            <person name="Bashyal P."/>
            <person name="Kim T.-S."/>
            <person name="Lee W.-H."/>
            <person name="Kawkins C."/>
            <person name="Kim C.-K."/>
            <person name="Kim J.S."/>
            <person name="Ahn B.O."/>
            <person name="Rhee S.Y."/>
            <person name="Sohng J.K."/>
        </authorList>
    </citation>
    <scope>NUCLEOTIDE SEQUENCE</scope>
    <source>
        <tissue evidence="2">Leaf</tissue>
    </source>
</reference>
<evidence type="ECO:0000313" key="2">
    <source>
        <dbReference type="EMBL" id="KAF7839278.1"/>
    </source>
</evidence>
<protein>
    <submittedName>
        <fullName evidence="2">Transcription factor MYB101-like</fullName>
    </submittedName>
</protein>
<feature type="compositionally biased region" description="Basic and acidic residues" evidence="1">
    <location>
        <begin position="1"/>
        <end position="17"/>
    </location>
</feature>
<evidence type="ECO:0000313" key="3">
    <source>
        <dbReference type="Proteomes" id="UP000634136"/>
    </source>
</evidence>
<name>A0A834X8C6_9FABA</name>
<gene>
    <name evidence="2" type="ORF">G2W53_007760</name>
</gene>
<dbReference type="Proteomes" id="UP000634136">
    <property type="component" value="Unassembled WGS sequence"/>
</dbReference>
<dbReference type="OrthoDB" id="2143914at2759"/>
<organism evidence="2 3">
    <name type="scientific">Senna tora</name>
    <dbReference type="NCBI Taxonomy" id="362788"/>
    <lineage>
        <taxon>Eukaryota</taxon>
        <taxon>Viridiplantae</taxon>
        <taxon>Streptophyta</taxon>
        <taxon>Embryophyta</taxon>
        <taxon>Tracheophyta</taxon>
        <taxon>Spermatophyta</taxon>
        <taxon>Magnoliopsida</taxon>
        <taxon>eudicotyledons</taxon>
        <taxon>Gunneridae</taxon>
        <taxon>Pentapetalae</taxon>
        <taxon>rosids</taxon>
        <taxon>fabids</taxon>
        <taxon>Fabales</taxon>
        <taxon>Fabaceae</taxon>
        <taxon>Caesalpinioideae</taxon>
        <taxon>Cassia clade</taxon>
        <taxon>Senna</taxon>
    </lineage>
</organism>
<comment type="caution">
    <text evidence="2">The sequence shown here is derived from an EMBL/GenBank/DDBJ whole genome shotgun (WGS) entry which is preliminary data.</text>
</comment>
<dbReference type="AlphaFoldDB" id="A0A834X8C6"/>
<feature type="region of interest" description="Disordered" evidence="1">
    <location>
        <begin position="1"/>
        <end position="42"/>
    </location>
</feature>
<accession>A0A834X8C6</accession>
<keyword evidence="3" id="KW-1185">Reference proteome</keyword>
<evidence type="ECO:0000256" key="1">
    <source>
        <dbReference type="SAM" id="MobiDB-lite"/>
    </source>
</evidence>